<evidence type="ECO:0000313" key="2">
    <source>
        <dbReference type="EMBL" id="CCI36700.1"/>
    </source>
</evidence>
<gene>
    <name evidence="2" type="ORF">MICAK_2640016</name>
</gene>
<proteinExistence type="predicted"/>
<sequence>MSKSKSEINLEIIGVFYKRVIYRTVTLTFPIFLASLVACNSSPEVNKVNPPPTASPSSEAPTSPNTQTTTSNVSIPGVQNYTEIIFKKPQKNSSNGFFEAVNDSPELERELPKTSPFRVSGWAVNADFTQPADLVIITMGDDNTPIAIAPLTIDRPDITKGFKKNALAKSGWSATIDPISLPNNSVVLRAWSYDTTTKKAIQLSQEHKLTWK</sequence>
<dbReference type="AlphaFoldDB" id="I4IQX6"/>
<dbReference type="HOGENOM" id="CLU_1298579_0_0_3"/>
<dbReference type="Proteomes" id="UP000004047">
    <property type="component" value="Unassembled WGS sequence"/>
</dbReference>
<reference evidence="2 3" key="1">
    <citation type="submission" date="2012-04" db="EMBL/GenBank/DDBJ databases">
        <authorList>
            <person name="Genoscope - CEA"/>
        </authorList>
    </citation>
    <scope>NUCLEOTIDE SEQUENCE [LARGE SCALE GENOMIC DNA]</scope>
    <source>
        <strain evidence="2 3">9701</strain>
    </source>
</reference>
<name>I4IQX6_MICAE</name>
<organism evidence="2 3">
    <name type="scientific">Microcystis aeruginosa PCC 9701</name>
    <dbReference type="NCBI Taxonomy" id="721123"/>
    <lineage>
        <taxon>Bacteria</taxon>
        <taxon>Bacillati</taxon>
        <taxon>Cyanobacteriota</taxon>
        <taxon>Cyanophyceae</taxon>
        <taxon>Oscillatoriophycideae</taxon>
        <taxon>Chroococcales</taxon>
        <taxon>Microcystaceae</taxon>
        <taxon>Microcystis</taxon>
    </lineage>
</organism>
<accession>I4IQX6</accession>
<comment type="caution">
    <text evidence="2">The sequence shown here is derived from an EMBL/GenBank/DDBJ whole genome shotgun (WGS) entry which is preliminary data.</text>
</comment>
<feature type="region of interest" description="Disordered" evidence="1">
    <location>
        <begin position="45"/>
        <end position="74"/>
    </location>
</feature>
<feature type="compositionally biased region" description="Low complexity" evidence="1">
    <location>
        <begin position="55"/>
        <end position="72"/>
    </location>
</feature>
<evidence type="ECO:0000313" key="3">
    <source>
        <dbReference type="Proteomes" id="UP000004047"/>
    </source>
</evidence>
<dbReference type="RefSeq" id="WP_004268748.1">
    <property type="nucleotide sequence ID" value="NZ_HE974183.1"/>
</dbReference>
<evidence type="ECO:0008006" key="4">
    <source>
        <dbReference type="Google" id="ProtNLM"/>
    </source>
</evidence>
<protein>
    <recommendedName>
        <fullName evidence="4">Lipoprotein</fullName>
    </recommendedName>
</protein>
<dbReference type="EMBL" id="CAIQ01000184">
    <property type="protein sequence ID" value="CCI36700.1"/>
    <property type="molecule type" value="Genomic_DNA"/>
</dbReference>
<evidence type="ECO:0000256" key="1">
    <source>
        <dbReference type="SAM" id="MobiDB-lite"/>
    </source>
</evidence>